<dbReference type="Pfam" id="PF01263">
    <property type="entry name" value="Aldose_epim"/>
    <property type="match status" value="1"/>
</dbReference>
<dbReference type="GO" id="GO:0030246">
    <property type="term" value="F:carbohydrate binding"/>
    <property type="evidence" value="ECO:0007669"/>
    <property type="project" value="InterPro"/>
</dbReference>
<dbReference type="InterPro" id="IPR011013">
    <property type="entry name" value="Gal_mutarotase_sf_dom"/>
</dbReference>
<dbReference type="GO" id="GO:0033499">
    <property type="term" value="P:galactose catabolic process via UDP-galactose, Leloir pathway"/>
    <property type="evidence" value="ECO:0007669"/>
    <property type="project" value="TreeGrafter"/>
</dbReference>
<dbReference type="SUPFAM" id="SSF74650">
    <property type="entry name" value="Galactose mutarotase-like"/>
    <property type="match status" value="1"/>
</dbReference>
<dbReference type="InterPro" id="IPR014718">
    <property type="entry name" value="GH-type_carb-bd"/>
</dbReference>
<proteinExistence type="predicted"/>
<dbReference type="AlphaFoldDB" id="A0A4Q7NP07"/>
<dbReference type="RefSeq" id="WP_231116288.1">
    <property type="nucleotide sequence ID" value="NZ_SGXD01000003.1"/>
</dbReference>
<dbReference type="PANTHER" id="PTHR10091">
    <property type="entry name" value="ALDOSE-1-EPIMERASE"/>
    <property type="match status" value="1"/>
</dbReference>
<keyword evidence="3" id="KW-1185">Reference proteome</keyword>
<dbReference type="PANTHER" id="PTHR10091:SF0">
    <property type="entry name" value="GALACTOSE MUTAROTASE"/>
    <property type="match status" value="1"/>
</dbReference>
<reference evidence="2 3" key="1">
    <citation type="submission" date="2019-02" db="EMBL/GenBank/DDBJ databases">
        <title>Genomic Encyclopedia of Type Strains, Phase IV (KMG-IV): sequencing the most valuable type-strain genomes for metagenomic binning, comparative biology and taxonomic classification.</title>
        <authorList>
            <person name="Goeker M."/>
        </authorList>
    </citation>
    <scope>NUCLEOTIDE SEQUENCE [LARGE SCALE GENOMIC DNA]</scope>
    <source>
        <strain evidence="2 3">DSM 45622</strain>
    </source>
</reference>
<dbReference type="Proteomes" id="UP000293638">
    <property type="component" value="Unassembled WGS sequence"/>
</dbReference>
<organism evidence="2 3">
    <name type="scientific">Motilibacter rhizosphaerae</name>
    <dbReference type="NCBI Taxonomy" id="598652"/>
    <lineage>
        <taxon>Bacteria</taxon>
        <taxon>Bacillati</taxon>
        <taxon>Actinomycetota</taxon>
        <taxon>Actinomycetes</taxon>
        <taxon>Motilibacterales</taxon>
        <taxon>Motilibacteraceae</taxon>
        <taxon>Motilibacter</taxon>
    </lineage>
</organism>
<evidence type="ECO:0000313" key="2">
    <source>
        <dbReference type="EMBL" id="RZS86822.1"/>
    </source>
</evidence>
<evidence type="ECO:0000313" key="3">
    <source>
        <dbReference type="Proteomes" id="UP000293638"/>
    </source>
</evidence>
<feature type="region of interest" description="Disordered" evidence="1">
    <location>
        <begin position="1"/>
        <end position="27"/>
    </location>
</feature>
<sequence>MSDDGDQGDHGGEGTGGALVSPSGRQVELRAGEARATVVEVGAGLRTLSVGGRDVLDGYALDEVCPSARGCHLVPWPNRIRQGMYAWDGATQRLPVNEHAYGNASHGLTRWQAWQLDSSQDDRAEWTLRQHPVPGYPFTLDLRVRYELALDGITVTVEATNTGAAAAPFAYGAHPYLMASPGQPVDGDALTAPAATWLPLDATMVPVGRAAVAGTAYELDGTAIGAREVNTTYTDLVRDDDGLARAVLAAGDGGRTVTVWQDEALPYRLVYTADAVEAAKVRRSVAVEPMSAPPNAFSSGEDVVRLEPGETWRGRWGITVG</sequence>
<dbReference type="EMBL" id="SGXD01000003">
    <property type="protein sequence ID" value="RZS86822.1"/>
    <property type="molecule type" value="Genomic_DNA"/>
</dbReference>
<evidence type="ECO:0000256" key="1">
    <source>
        <dbReference type="SAM" id="MobiDB-lite"/>
    </source>
</evidence>
<dbReference type="InterPro" id="IPR008183">
    <property type="entry name" value="Aldose_1/G6P_1-epimerase"/>
</dbReference>
<gene>
    <name evidence="2" type="ORF">EV189_2238</name>
</gene>
<dbReference type="Gene3D" id="2.70.98.10">
    <property type="match status" value="1"/>
</dbReference>
<dbReference type="GO" id="GO:0004034">
    <property type="term" value="F:aldose 1-epimerase activity"/>
    <property type="evidence" value="ECO:0007669"/>
    <property type="project" value="TreeGrafter"/>
</dbReference>
<accession>A0A4Q7NP07</accession>
<name>A0A4Q7NP07_9ACTN</name>
<dbReference type="CDD" id="cd09022">
    <property type="entry name" value="Aldose_epim_Ec_YihR"/>
    <property type="match status" value="1"/>
</dbReference>
<protein>
    <submittedName>
        <fullName evidence="2">Aldose 1-epimerase</fullName>
    </submittedName>
</protein>
<dbReference type="GO" id="GO:0006006">
    <property type="term" value="P:glucose metabolic process"/>
    <property type="evidence" value="ECO:0007669"/>
    <property type="project" value="TreeGrafter"/>
</dbReference>
<dbReference type="InterPro" id="IPR037480">
    <property type="entry name" value="YihR-like"/>
</dbReference>
<comment type="caution">
    <text evidence="2">The sequence shown here is derived from an EMBL/GenBank/DDBJ whole genome shotgun (WGS) entry which is preliminary data.</text>
</comment>